<dbReference type="RefSeq" id="WP_247957365.1">
    <property type="nucleotide sequence ID" value="NZ_CP078077.1"/>
</dbReference>
<dbReference type="PANTHER" id="PTHR34819">
    <property type="entry name" value="LARGE CYSTEINE-RICH PERIPLASMIC PROTEIN OMCB"/>
    <property type="match status" value="1"/>
</dbReference>
<name>A0ABY4IR34_9MICO</name>
<keyword evidence="1" id="KW-0812">Transmembrane</keyword>
<dbReference type="InterPro" id="IPR047589">
    <property type="entry name" value="DUF11_rpt"/>
</dbReference>
<accession>A0ABY4IR34</accession>
<evidence type="ECO:0000256" key="2">
    <source>
        <dbReference type="SAM" id="SignalP"/>
    </source>
</evidence>
<feature type="domain" description="SpaA-like prealbumin fold" evidence="3">
    <location>
        <begin position="261"/>
        <end position="374"/>
    </location>
</feature>
<proteinExistence type="predicted"/>
<feature type="signal peptide" evidence="2">
    <location>
        <begin position="1"/>
        <end position="30"/>
    </location>
</feature>
<dbReference type="InterPro" id="IPR051172">
    <property type="entry name" value="Chlamydia_OmcB"/>
</dbReference>
<keyword evidence="2" id="KW-0732">Signal</keyword>
<feature type="domain" description="DUF7507" evidence="4">
    <location>
        <begin position="494"/>
        <end position="592"/>
    </location>
</feature>
<sequence>MKFTKISALAGAATLVSLLLTGVAAAPATAAPIDATCGYAEEGTGGKFTDSICWFDFAGYDQSIGLTAEGQRFETTLGEYDIAYTVTQRPTGMGWQPRGVEARPSTDPFFPMGNWDYYDGIPGLPYLYANRGASFGSVQINIVDVEVSLGGVPVTGYDLVTAAPETPDAFVGNFGERIYWGSDQPLTMIDSTTPITSGGGCTIPLAGDGTHAAVCNPANAGTTSAFGTILAAPSATSISGTLFMNSAGEREALAFGIRTSTLTLEKSVDSRVDPLDSFDVQVTSPEGVALATATTGADDTAATSTTTVIPSGAFTLSEAATAGAPSPLDYYDAAWTCTNNTEGSTTVLPNGTDPAQQLTLAAGDSVDCVVTNTAKQASLGLVKSVSPATASVGDTVVYDFAVTNDGALPVENLVIDETTFTGTGELGDIACPVSTLAVGESTTCQAPYVVTQADIDEGLVSNEATASAGVVGTSVTVDANSSTALLDTPGTGLLDVVKTVDSPTAAVGDTVLYTLTATNAGTLTLSDVELSDVDFTGATPLDELTCDKSAPVTLAPGETLTCTVEYEAAVADIGTVTNDASGTATDPHGEPIAGSDSASLSVVAAPVLPETPDAPVAQTGATLAITGGDAPWLVGGVGAILLLVGASVLAFRRALRS</sequence>
<dbReference type="Proteomes" id="UP000831963">
    <property type="component" value="Chromosome"/>
</dbReference>
<feature type="domain" description="DUF7507" evidence="4">
    <location>
        <begin position="377"/>
        <end position="471"/>
    </location>
</feature>
<keyword evidence="1" id="KW-0472">Membrane</keyword>
<feature type="chain" id="PRO_5045189020" evidence="2">
    <location>
        <begin position="31"/>
        <end position="657"/>
    </location>
</feature>
<keyword evidence="6" id="KW-1185">Reference proteome</keyword>
<evidence type="ECO:0000259" key="4">
    <source>
        <dbReference type="Pfam" id="PF24346"/>
    </source>
</evidence>
<dbReference type="InterPro" id="IPR048834">
    <property type="entry name" value="SpaA_pre-album"/>
</dbReference>
<dbReference type="Pfam" id="PF24346">
    <property type="entry name" value="DUF7507"/>
    <property type="match status" value="2"/>
</dbReference>
<evidence type="ECO:0000259" key="3">
    <source>
        <dbReference type="Pfam" id="PF20674"/>
    </source>
</evidence>
<keyword evidence="1" id="KW-1133">Transmembrane helix</keyword>
<evidence type="ECO:0000313" key="6">
    <source>
        <dbReference type="Proteomes" id="UP000831963"/>
    </source>
</evidence>
<dbReference type="NCBIfam" id="TIGR01451">
    <property type="entry name" value="B_ant_repeat"/>
    <property type="match status" value="2"/>
</dbReference>
<evidence type="ECO:0000313" key="5">
    <source>
        <dbReference type="EMBL" id="UPL14291.1"/>
    </source>
</evidence>
<dbReference type="InterPro" id="IPR055354">
    <property type="entry name" value="DUF7507"/>
</dbReference>
<organism evidence="5 6">
    <name type="scientific">Microbacterium galbinum</name>
    <dbReference type="NCBI Taxonomy" id="2851646"/>
    <lineage>
        <taxon>Bacteria</taxon>
        <taxon>Bacillati</taxon>
        <taxon>Actinomycetota</taxon>
        <taxon>Actinomycetes</taxon>
        <taxon>Micrococcales</taxon>
        <taxon>Microbacteriaceae</taxon>
        <taxon>Microbacterium</taxon>
    </lineage>
</organism>
<feature type="transmembrane region" description="Helical" evidence="1">
    <location>
        <begin position="632"/>
        <end position="651"/>
    </location>
</feature>
<dbReference type="EMBL" id="CP078077">
    <property type="protein sequence ID" value="UPL14291.1"/>
    <property type="molecule type" value="Genomic_DNA"/>
</dbReference>
<evidence type="ECO:0000256" key="1">
    <source>
        <dbReference type="SAM" id="Phobius"/>
    </source>
</evidence>
<reference evidence="5 6" key="1">
    <citation type="submission" date="2021-06" db="EMBL/GenBank/DDBJ databases">
        <title>Genome-based taxonomic framework of Microbacterium strains isolated from marine environment, the description of four new species and reclassification of four preexisting species.</title>
        <authorList>
            <person name="Lee S.D."/>
            <person name="Kim S.-M."/>
            <person name="Byeon Y.-S."/>
            <person name="Yang H.L."/>
            <person name="Kim I.S."/>
        </authorList>
    </citation>
    <scope>NUCLEOTIDE SEQUENCE [LARGE SCALE GENOMIC DNA]</scope>
    <source>
        <strain evidence="5 6">SSW1-36</strain>
    </source>
</reference>
<dbReference type="PANTHER" id="PTHR34819:SF3">
    <property type="entry name" value="CELL SURFACE PROTEIN"/>
    <property type="match status" value="1"/>
</dbReference>
<gene>
    <name evidence="5" type="ORF">KV396_07310</name>
</gene>
<dbReference type="Pfam" id="PF20674">
    <property type="entry name" value="SpaA_3"/>
    <property type="match status" value="1"/>
</dbReference>
<protein>
    <submittedName>
        <fullName evidence="5">DUF11 domain-containing protein</fullName>
    </submittedName>
</protein>